<dbReference type="InterPro" id="IPR005569">
    <property type="entry name" value="Arc_DNA-bd_dom"/>
</dbReference>
<dbReference type="GO" id="GO:0006355">
    <property type="term" value="P:regulation of DNA-templated transcription"/>
    <property type="evidence" value="ECO:0007669"/>
    <property type="project" value="InterPro"/>
</dbReference>
<evidence type="ECO:0000313" key="4">
    <source>
        <dbReference type="Proteomes" id="UP000236514"/>
    </source>
</evidence>
<protein>
    <submittedName>
        <fullName evidence="3">Arc family DNA-binding protein</fullName>
    </submittedName>
</protein>
<dbReference type="InterPro" id="IPR010985">
    <property type="entry name" value="Ribbon_hlx_hlx"/>
</dbReference>
<name>A0A2K2TFS4_LIMFE</name>
<evidence type="ECO:0000313" key="3">
    <source>
        <dbReference type="EMBL" id="PNV57011.1"/>
    </source>
</evidence>
<evidence type="ECO:0000259" key="1">
    <source>
        <dbReference type="Pfam" id="PF03869"/>
    </source>
</evidence>
<dbReference type="Pfam" id="PF03869">
    <property type="entry name" value="Arc"/>
    <property type="match status" value="1"/>
</dbReference>
<dbReference type="GO" id="GO:0003677">
    <property type="term" value="F:DNA binding"/>
    <property type="evidence" value="ECO:0007669"/>
    <property type="project" value="UniProtKB-KW"/>
</dbReference>
<feature type="domain" description="Arc-like DNA binding" evidence="1">
    <location>
        <begin position="5"/>
        <end position="44"/>
    </location>
</feature>
<dbReference type="Proteomes" id="UP000236514">
    <property type="component" value="Unassembled WGS sequence"/>
</dbReference>
<keyword evidence="3" id="KW-0238">DNA-binding</keyword>
<dbReference type="EMBL" id="WHJL01000135">
    <property type="protein sequence ID" value="MPQ36070.1"/>
    <property type="molecule type" value="Genomic_DNA"/>
</dbReference>
<dbReference type="InterPro" id="IPR013321">
    <property type="entry name" value="Arc_rbn_hlx_hlx"/>
</dbReference>
<accession>A0A2K2TFS4</accession>
<dbReference type="RefSeq" id="WP_021349917.1">
    <property type="nucleotide sequence ID" value="NZ_CABJBV010000009.1"/>
</dbReference>
<comment type="caution">
    <text evidence="3">The sequence shown here is derived from an EMBL/GenBank/DDBJ whole genome shotgun (WGS) entry which is preliminary data.</text>
</comment>
<reference evidence="2 5" key="2">
    <citation type="submission" date="2019-10" db="EMBL/GenBank/DDBJ databases">
        <title>Genome Sequencing and assembly of Lactobacillus fermentum I2, a lactic acid bacteria.</title>
        <authorList>
            <person name="Lopes L.S."/>
            <person name="Persinoti G.F."/>
            <person name="Riano-Pachon D.M."/>
            <person name="Labate C.A."/>
        </authorList>
    </citation>
    <scope>NUCLEOTIDE SEQUENCE [LARGE SCALE GENOMIC DNA]</scope>
    <source>
        <strain evidence="2 5">I2</strain>
    </source>
</reference>
<gene>
    <name evidence="3" type="ORF">C1Y38_10590</name>
    <name evidence="2" type="ORF">GC247_09505</name>
</gene>
<dbReference type="EMBL" id="POTQ01000036">
    <property type="protein sequence ID" value="PNV57011.1"/>
    <property type="molecule type" value="Genomic_DNA"/>
</dbReference>
<reference evidence="3 4" key="1">
    <citation type="submission" date="2018-01" db="EMBL/GenBank/DDBJ databases">
        <title>Draft genome sequence of the feruloyl esterase-producing strain Lactobacillus fermentum CRL 1446, isolated from artisanal goat milk cheese.</title>
        <authorList>
            <person name="Abeijon Mukdsi M.C."/>
            <person name="Saavedra L."/>
            <person name="Gauffin Cano M.P."/>
            <person name="Hebert E.M."/>
            <person name="Medina R.B."/>
        </authorList>
    </citation>
    <scope>NUCLEOTIDE SEQUENCE [LARGE SCALE GENOMIC DNA]</scope>
    <source>
        <strain evidence="3 4">CRL 1446</strain>
    </source>
</reference>
<evidence type="ECO:0000313" key="2">
    <source>
        <dbReference type="EMBL" id="MPQ36070.1"/>
    </source>
</evidence>
<dbReference type="SUPFAM" id="SSF47598">
    <property type="entry name" value="Ribbon-helix-helix"/>
    <property type="match status" value="1"/>
</dbReference>
<dbReference type="Proteomes" id="UP000466799">
    <property type="component" value="Unassembled WGS sequence"/>
</dbReference>
<sequence length="49" mass="5957">MVDKRTRFTLRIDNAIYEKVKNEAVKEHRTVTSQIEAILDNYFKEREKE</sequence>
<dbReference type="AlphaFoldDB" id="A0A2K2TFS4"/>
<proteinExistence type="predicted"/>
<organism evidence="3 4">
    <name type="scientific">Limosilactobacillus fermentum</name>
    <name type="common">Lactobacillus fermentum</name>
    <dbReference type="NCBI Taxonomy" id="1613"/>
    <lineage>
        <taxon>Bacteria</taxon>
        <taxon>Bacillati</taxon>
        <taxon>Bacillota</taxon>
        <taxon>Bacilli</taxon>
        <taxon>Lactobacillales</taxon>
        <taxon>Lactobacillaceae</taxon>
        <taxon>Limosilactobacillus</taxon>
    </lineage>
</organism>
<dbReference type="Gene3D" id="1.10.1220.10">
    <property type="entry name" value="Met repressor-like"/>
    <property type="match status" value="1"/>
</dbReference>
<evidence type="ECO:0000313" key="5">
    <source>
        <dbReference type="Proteomes" id="UP000466799"/>
    </source>
</evidence>